<organism evidence="6 7">
    <name type="scientific">candidate division CSSED10-310 bacterium</name>
    <dbReference type="NCBI Taxonomy" id="2855610"/>
    <lineage>
        <taxon>Bacteria</taxon>
        <taxon>Bacteria division CSSED10-310</taxon>
    </lineage>
</organism>
<dbReference type="GO" id="GO:0004180">
    <property type="term" value="F:carboxypeptidase activity"/>
    <property type="evidence" value="ECO:0007669"/>
    <property type="project" value="UniProtKB-KW"/>
</dbReference>
<dbReference type="PROSITE" id="PS00132">
    <property type="entry name" value="CARBOXYPEPT_ZN_1"/>
    <property type="match status" value="1"/>
</dbReference>
<gene>
    <name evidence="6" type="ORF">ACFL27_00930</name>
</gene>
<dbReference type="Proteomes" id="UP001594351">
    <property type="component" value="Unassembled WGS sequence"/>
</dbReference>
<dbReference type="InterPro" id="IPR057246">
    <property type="entry name" value="CARBOXYPEPT_ZN_1"/>
</dbReference>
<dbReference type="SUPFAM" id="SSF49464">
    <property type="entry name" value="Carboxypeptidase regulatory domain-like"/>
    <property type="match status" value="1"/>
</dbReference>
<dbReference type="PANTHER" id="PTHR11532:SF73">
    <property type="entry name" value="CARBOXYPEPTIDASE D"/>
    <property type="match status" value="1"/>
</dbReference>
<dbReference type="Gene3D" id="3.40.630.10">
    <property type="entry name" value="Zn peptidases"/>
    <property type="match status" value="1"/>
</dbReference>
<dbReference type="PANTHER" id="PTHR11532">
    <property type="entry name" value="PROTEASE M14 CARBOXYPEPTIDASE"/>
    <property type="match status" value="1"/>
</dbReference>
<dbReference type="Pfam" id="PF13620">
    <property type="entry name" value="CarboxypepD_reg"/>
    <property type="match status" value="1"/>
</dbReference>
<dbReference type="SUPFAM" id="SSF53187">
    <property type="entry name" value="Zn-dependent exopeptidases"/>
    <property type="match status" value="1"/>
</dbReference>
<reference evidence="6 7" key="1">
    <citation type="submission" date="2024-09" db="EMBL/GenBank/DDBJ databases">
        <title>Laminarin stimulates single cell rates of sulfate reduction while oxygen inhibits transcriptomic activity in coastal marine sediment.</title>
        <authorList>
            <person name="Lindsay M."/>
            <person name="Orcutt B."/>
            <person name="Emerson D."/>
            <person name="Stepanauskas R."/>
            <person name="D'Angelo T."/>
        </authorList>
    </citation>
    <scope>NUCLEOTIDE SEQUENCE [LARGE SCALE GENOMIC DNA]</scope>
    <source>
        <strain evidence="6">SAG AM-311-K15</strain>
    </source>
</reference>
<proteinExistence type="inferred from homology"/>
<evidence type="ECO:0000259" key="5">
    <source>
        <dbReference type="PROSITE" id="PS52035"/>
    </source>
</evidence>
<comment type="caution">
    <text evidence="6">The sequence shown here is derived from an EMBL/GenBank/DDBJ whole genome shotgun (WGS) entry which is preliminary data.</text>
</comment>
<evidence type="ECO:0000313" key="6">
    <source>
        <dbReference type="EMBL" id="MFC1848745.1"/>
    </source>
</evidence>
<keyword evidence="4" id="KW-0472">Membrane</keyword>
<protein>
    <submittedName>
        <fullName evidence="6">M14 family zinc carboxypeptidase</fullName>
    </submittedName>
</protein>
<evidence type="ECO:0000313" key="7">
    <source>
        <dbReference type="Proteomes" id="UP001594351"/>
    </source>
</evidence>
<dbReference type="InterPro" id="IPR000834">
    <property type="entry name" value="Peptidase_M14"/>
</dbReference>
<evidence type="ECO:0000256" key="1">
    <source>
        <dbReference type="ARBA" id="ARBA00005988"/>
    </source>
</evidence>
<keyword evidence="2" id="KW-0325">Glycoprotein</keyword>
<evidence type="ECO:0000256" key="4">
    <source>
        <dbReference type="SAM" id="Phobius"/>
    </source>
</evidence>
<dbReference type="EMBL" id="JBHPBY010000006">
    <property type="protein sequence ID" value="MFC1848745.1"/>
    <property type="molecule type" value="Genomic_DNA"/>
</dbReference>
<keyword evidence="6" id="KW-0378">Hydrolase</keyword>
<keyword evidence="4" id="KW-1133">Transmembrane helix</keyword>
<dbReference type="PROSITE" id="PS52035">
    <property type="entry name" value="PEPTIDASE_M14"/>
    <property type="match status" value="1"/>
</dbReference>
<name>A0ABV6YRD3_UNCC1</name>
<dbReference type="InterPro" id="IPR050753">
    <property type="entry name" value="Peptidase_M14_domain"/>
</dbReference>
<evidence type="ECO:0000256" key="3">
    <source>
        <dbReference type="PROSITE-ProRule" id="PRU01379"/>
    </source>
</evidence>
<dbReference type="CDD" id="cd11308">
    <property type="entry name" value="Peptidase_M14NE-CP-C_like"/>
    <property type="match status" value="1"/>
</dbReference>
<dbReference type="Gene3D" id="2.60.40.1120">
    <property type="entry name" value="Carboxypeptidase-like, regulatory domain"/>
    <property type="match status" value="1"/>
</dbReference>
<sequence>MTWSIMKTLLCITLVLFLPNVLWAYQEYQIQFDVRDKLELKFLTRMVSIDNVRGNTVWAVVNERQLEQLSRFGYDIKFIEADTTIQRGMATTIEQLVANWDLYPTYAVFGDLMIQLAADYPSLCHLQSIGTSVQNRELLFLKISDNVGLEENEPEVMLQSTMHGDETVGFILLLRLAHHMLSKYGDLDAEGLRITNIIDSVELWIMPDMNPDGTYYSGNHTVNGAIRSNGNGVDLNRNFPCPIYGDHPDGNAWQPETIAMMNFVGQHSFILSANYHGGVELLNLPWDCRAKLHPDNDWLMDFARRVVAQVHADSPAGYLDDVAYQSNPNPDCPPEPGITNGYGWYDVYGGRQDWVTNFNYGREITVELSQTKNPGSATLPDFWNYNKDALYIYIEESLKGIRGVVTDFSDNPLLATIDVIDRAEDPQEPVVTDPEVGDYHRLLMPGTYSLECSCPGYQPVRVDDVVVSAGDATIVNFMLVPQAVPSLSRISQIMLLISFSILFFSLAVSKEKNKKV</sequence>
<evidence type="ECO:0000256" key="2">
    <source>
        <dbReference type="ARBA" id="ARBA00023180"/>
    </source>
</evidence>
<dbReference type="PRINTS" id="PR00765">
    <property type="entry name" value="CRBOXYPTASEA"/>
</dbReference>
<comment type="similarity">
    <text evidence="1 3">Belongs to the peptidase M14 family.</text>
</comment>
<feature type="domain" description="Peptidase M14" evidence="5">
    <location>
        <begin position="102"/>
        <end position="397"/>
    </location>
</feature>
<feature type="transmembrane region" description="Helical" evidence="4">
    <location>
        <begin position="490"/>
        <end position="508"/>
    </location>
</feature>
<dbReference type="SMART" id="SM00631">
    <property type="entry name" value="Zn_pept"/>
    <property type="match status" value="1"/>
</dbReference>
<feature type="active site" description="Proton donor/acceptor" evidence="3">
    <location>
        <position position="367"/>
    </location>
</feature>
<accession>A0ABV6YRD3</accession>
<keyword evidence="6" id="KW-0645">Protease</keyword>
<keyword evidence="6" id="KW-0121">Carboxypeptidase</keyword>
<keyword evidence="4" id="KW-0812">Transmembrane</keyword>
<dbReference type="InterPro" id="IPR008969">
    <property type="entry name" value="CarboxyPept-like_regulatory"/>
</dbReference>
<keyword evidence="7" id="KW-1185">Reference proteome</keyword>
<dbReference type="Pfam" id="PF00246">
    <property type="entry name" value="Peptidase_M14"/>
    <property type="match status" value="1"/>
</dbReference>
<dbReference type="CDD" id="cd18173">
    <property type="entry name" value="M14_CP_bacteria"/>
    <property type="match status" value="1"/>
</dbReference>